<protein>
    <submittedName>
        <fullName evidence="2">Uncharacterized protein</fullName>
    </submittedName>
</protein>
<accession>A0AAF5PI34</accession>
<reference evidence="2" key="3">
    <citation type="submission" date="2024-02" db="UniProtKB">
        <authorList>
            <consortium name="WormBaseParasite"/>
        </authorList>
    </citation>
    <scope>IDENTIFICATION</scope>
    <source>
        <strain evidence="2">pt0022</strain>
    </source>
</reference>
<dbReference type="WBParaSite" id="mrna-Wban_00929">
    <property type="protein sequence ID" value="mrna-Wban_00929"/>
    <property type="gene ID" value="Wban_00929"/>
</dbReference>
<dbReference type="Proteomes" id="UP000093561">
    <property type="component" value="Unassembled WGS sequence"/>
</dbReference>
<dbReference type="AlphaFoldDB" id="A0AAF5PI34"/>
<evidence type="ECO:0000313" key="2">
    <source>
        <dbReference type="WBParaSite" id="mrna-Wban_00929"/>
    </source>
</evidence>
<sequence length="54" mass="6244">MNGAERNICGILAYVLHIGECRLDGNCLQTFFSLMILIWRIWNCNLTWIGLCLK</sequence>
<evidence type="ECO:0000313" key="1">
    <source>
        <dbReference type="Proteomes" id="UP000093561"/>
    </source>
</evidence>
<reference evidence="1" key="2">
    <citation type="journal article" date="2016" name="Mol. Ecol.">
        <title>Population genomics of the filarial nematode parasite Wuchereria bancrofti from mosquitoes.</title>
        <authorList>
            <person name="Small S.T."/>
            <person name="Reimer L.J."/>
            <person name="Tisch D.J."/>
            <person name="King C.L."/>
            <person name="Christensen B.M."/>
            <person name="Siba P.M."/>
            <person name="Kazura J.W."/>
            <person name="Serre D."/>
            <person name="Zimmerman P.A."/>
        </authorList>
    </citation>
    <scope>NUCLEOTIDE SEQUENCE</scope>
    <source>
        <strain evidence="1">pt0022</strain>
    </source>
</reference>
<organism evidence="1 2">
    <name type="scientific">Wuchereria bancrofti</name>
    <dbReference type="NCBI Taxonomy" id="6293"/>
    <lineage>
        <taxon>Eukaryota</taxon>
        <taxon>Metazoa</taxon>
        <taxon>Ecdysozoa</taxon>
        <taxon>Nematoda</taxon>
        <taxon>Chromadorea</taxon>
        <taxon>Rhabditida</taxon>
        <taxon>Spirurina</taxon>
        <taxon>Spiruromorpha</taxon>
        <taxon>Filarioidea</taxon>
        <taxon>Onchocercidae</taxon>
        <taxon>Wuchereria</taxon>
    </lineage>
</organism>
<reference evidence="1" key="1">
    <citation type="submission" date="2015-03" db="EMBL/GenBank/DDBJ databases">
        <title>Wuchereria bancrofti Genome Sequencing Papua New Guinea Strain.</title>
        <authorList>
            <person name="Small S.T."/>
            <person name="Serre D."/>
            <person name="Zimmerman P.A."/>
        </authorList>
    </citation>
    <scope>NUCLEOTIDE SEQUENCE [LARGE SCALE GENOMIC DNA]</scope>
    <source>
        <strain evidence="1">pt0022</strain>
    </source>
</reference>
<proteinExistence type="predicted"/>
<name>A0AAF5PI34_WUCBA</name>